<dbReference type="AlphaFoldDB" id="A0A0F9I6M0"/>
<proteinExistence type="predicted"/>
<evidence type="ECO:0000313" key="1">
    <source>
        <dbReference type="EMBL" id="KKL89445.1"/>
    </source>
</evidence>
<dbReference type="EMBL" id="LAZR01020284">
    <property type="protein sequence ID" value="KKL89445.1"/>
    <property type="molecule type" value="Genomic_DNA"/>
</dbReference>
<protein>
    <submittedName>
        <fullName evidence="1">Uncharacterized protein</fullName>
    </submittedName>
</protein>
<sequence length="84" mass="8850">MSLTEIEDLVLHHCNTGLSTAEPVTVVAVEESGSLQPAEGQSNCEPGAAQYIPEELGNWTITITTTFSDSSTCQTTALVHVSAE</sequence>
<gene>
    <name evidence="1" type="ORF">LCGC14_1914650</name>
</gene>
<organism evidence="1">
    <name type="scientific">marine sediment metagenome</name>
    <dbReference type="NCBI Taxonomy" id="412755"/>
    <lineage>
        <taxon>unclassified sequences</taxon>
        <taxon>metagenomes</taxon>
        <taxon>ecological metagenomes</taxon>
    </lineage>
</organism>
<reference evidence="1" key="1">
    <citation type="journal article" date="2015" name="Nature">
        <title>Complex archaea that bridge the gap between prokaryotes and eukaryotes.</title>
        <authorList>
            <person name="Spang A."/>
            <person name="Saw J.H."/>
            <person name="Jorgensen S.L."/>
            <person name="Zaremba-Niedzwiedzka K."/>
            <person name="Martijn J."/>
            <person name="Lind A.E."/>
            <person name="van Eijk R."/>
            <person name="Schleper C."/>
            <person name="Guy L."/>
            <person name="Ettema T.J."/>
        </authorList>
    </citation>
    <scope>NUCLEOTIDE SEQUENCE</scope>
</reference>
<comment type="caution">
    <text evidence="1">The sequence shown here is derived from an EMBL/GenBank/DDBJ whole genome shotgun (WGS) entry which is preliminary data.</text>
</comment>
<accession>A0A0F9I6M0</accession>
<name>A0A0F9I6M0_9ZZZZ</name>